<evidence type="ECO:0000256" key="1">
    <source>
        <dbReference type="ARBA" id="ARBA00022670"/>
    </source>
</evidence>
<dbReference type="GO" id="GO:0005524">
    <property type="term" value="F:ATP binding"/>
    <property type="evidence" value="ECO:0007669"/>
    <property type="project" value="UniProtKB-KW"/>
</dbReference>
<keyword evidence="4" id="KW-0227">DNA damage</keyword>
<dbReference type="Gene3D" id="3.90.70.80">
    <property type="match status" value="2"/>
</dbReference>
<feature type="compositionally biased region" description="Basic residues" evidence="5">
    <location>
        <begin position="1"/>
        <end position="18"/>
    </location>
</feature>
<dbReference type="PANTHER" id="PTHR47642:SF3">
    <property type="entry name" value="ATP-DEPENDENT DNA HELICASE"/>
    <property type="match status" value="1"/>
</dbReference>
<evidence type="ECO:0000259" key="6">
    <source>
        <dbReference type="PROSITE" id="PS50802"/>
    </source>
</evidence>
<name>A0A8C1RAE7_CYPCA</name>
<dbReference type="Gene3D" id="3.60.10.10">
    <property type="entry name" value="Endonuclease/exonuclease/phosphatase"/>
    <property type="match status" value="1"/>
</dbReference>
<keyword evidence="4" id="KW-0378">Hydrolase</keyword>
<dbReference type="SUPFAM" id="SSF56219">
    <property type="entry name" value="DNase I-like"/>
    <property type="match status" value="1"/>
</dbReference>
<keyword evidence="4" id="KW-0067">ATP-binding</keyword>
<comment type="catalytic activity">
    <reaction evidence="4">
        <text>ATP + H2O = ADP + phosphate + H(+)</text>
        <dbReference type="Rhea" id="RHEA:13065"/>
        <dbReference type="ChEBI" id="CHEBI:15377"/>
        <dbReference type="ChEBI" id="CHEBI:15378"/>
        <dbReference type="ChEBI" id="CHEBI:30616"/>
        <dbReference type="ChEBI" id="CHEBI:43474"/>
        <dbReference type="ChEBI" id="CHEBI:456216"/>
        <dbReference type="EC" id="5.6.2.3"/>
    </reaction>
</comment>
<comment type="similarity">
    <text evidence="4">Belongs to the helicase family.</text>
</comment>
<sequence>MPRTKHSQRCQAAKKRMADRRTEGLPPLKKPAEISEHCVHHNVHKITDLDNFLKKPDLDNFCKEPTIDNFRKEFTIDNFCKEPTIDNFCKEPTIDNLPENDLEKPLKSLKNKKAFSETLPQSSSMPQSSSLSLSTTNDTKMTVNDVSALSPQTSYISGSFHQGDYRFGRNRGSQCGANCLTAIMMCKMKSVLQWTRSDLNAVLIHGNDLYSAMRDAGKINDPESGFIAVHELPDTHTLKDCRFSINYGETLTGLFGVNKYDGELQGYAMSFDEAVNRAFQRFDTVLVNIKLTICAAVREGSWYAVIDPHSRRGDGRCVADGKSVVVYHRNLHSLIVHFRKLAVSINARYQEFEVTGVNAVMTGKKRPFWQVVENAGQAENESESEKSDVEVDVGCSQFLNDFMDKTSVKETCAQQRTKTPYPTNENAGDVTFLSQTASVSLRFSPLTFEQQKGVCLKLNIANIVKQQNNPPETVEVVEPCETNKIVSDENSFFRALAFAVSGTEREHRKVRRAVVTHILQNEDKYVQYLKQGHSSVPDYIAKTRMKFVGNRATEMEIQAASDLIGIDIFTYSQDKWFRFSSSNASFNAHGCQDSGIYLKHVNSCHYEVVVCGKSKDGDCVLFCKSPSQHSLCDLASNVSLKSREDSSEKLDCSNSTEFKEEKQMKAKKRLHEDETYISIMKSINKKYKKNEQHKGKVKKSVNKYNSNDLHYKAVSEMEADVGCSKSLTYVTNTDKISGNETCVEQKTEMPSLYPTKENSGDVEFVSETVNVSLKFSPLTLQQQKSVCLKLNIVNIIKEDNNPNEIIEMAEPCETKSILADGNCFFRAVAFAVSGSEEEHRKVRRAVITHILQNEDKYVQNLRQGYSSVPEYIATSRMKYVGTWATEMEIQAASDLIGVDIFTYSREKWLKYKSSNISRQSCQQHGIYLKHVNSCHYEVVVCVKTNNNTCACFCKASSQGSAYNIHLKASSKLRKLYKERLRYSCDHDFKEKKKMETKERYEENKIYKEKKIKCSTKKYKVNKWHQEKVRKYSTDKYRMNDLHCEAVKQYSIQKYHTDIAHKDTVKQLSIQKYNENTAHRESVKRMSIQKYNEDTEHRESDKKMSIQKYNETTEHRESVKTMSIQKYNETTEHRESVKNMGIQKYNEDTGHRETVTKMSILQYNSNKTHKEMVINYNVQKYKTDFTFVNNIKMRNAERQYKSQLKMKEIDYVIEQFKQKISTGPEYVCSVCHRCCFKMQVKKCNQNKYLQKSIHAGCMAEKCITLKYLHECNKDCRENCVYNNSPAASLWICHTCDTKICEGKMPAESVANNLSLDPIPTELSSLNSLEQHLIGMNIPFMKMLALPRGGQNGICGPVVCIPSNVSEVVNVLPRSENDFMIPIKLKRKLTYKGNYEYKFVNSDKIKTALTYLKENNKWYTDVEFNKTWINPLSKIEEEMTDKTENNDMDLDNCEDMRINEEQNIDNDDNELSDETLHDRQQHGLFMDSCLQPVDIAQEVLDQHFDGIMSLAPAEGNNPVRMLMDETNEAKCFPVLFPKGKGTFHDSRSEKLTLSRYLNNRILNADGRFAQNLDYIFYGQYLSELNQIMSNVSIALRKGYDSSNKRKITSEMLTNKDSLQMILNYDEGYKFLRPVRGSPVFWQAVQKDLFAMVRQLGIPTWFCSFSSADLRWPELLQCIVKQEGCQTPIDELDWSDRCGMLKRNPVTAARMFDHRFHCFLKDVIMSPAQPIGKIIDYFYRIEFQQRGSPHTHCLFWVENAPQVDREDDDEVVAFVDHYVTCEMPPEDETEMHEIVSTVQQHSKRHAKTCRKKGTTCRFNFPRPPSQNTFISRSRQTDKNEKTTDDGQCESKDKRVNNSKEISKELAESIMKKVRECLLNSDAVFDSVDSMFASIGINQEIFECAYNKMTKKTNVVLKRKPSDVWVNQYNKDLLRCWNANMDIQFVVDAYSCIVYIISYISKAEREMGLLLANAQKEAHKDGNMDAKQALRKLGSVFLHNREVSAQESVYRLTNMRLKEGSRKVVFIPTGINTVKMSLPLNIINKKAEKEETDNDEIWMKSITDRYRARPKTQECTGMCLASFASEYRVLSKSEKSCTDRVKLENDMGFVRKRTRTDFAVVRYARFSPTKNPENYYQSILELFLPHFLQSQLKPPNFTSYQEFYETGFVTLYNDELESVKIIVDTNRSKFEKEADSIQKAQDDLEQHGPMEDAWAQICPEAELERLECLDTRKEQPIETEEGDDVIPDLLPNVHGFTLEKNPCAMTKKDAMCLLRSLNDKQSQIFYKVRQWCLAKVQGENPDPFHVFISGPGGVGKSVLIKAMYYETSRILSKLSENPDETHVLLTAPTGVSAFNISAKTIHSTFSIGMNATLPYQPLGDEKINSLRAKFGKLQILIIDEISMVDHTLLAYIHGRLRQIKQTGDYSAFGKVSVIAVGDFYQLAPIKGKPLYTEPVNSVNLWETHFSFIELTEIMRQKDKEFAELLSRLRLRKKDEPMREADVAMLKKCETGDGDDSTDIHIYATNSEVDVHNIHMLHKLCSDTVTVKAQDFERNAKTGRMEEKDGYHFRVHNSCLEKSLELAIGARIMLIKNINVSDGLVNGVFGTIKELRYDDNETFPSKIYIEFDKEQIGKQARTKNPCLKPGLEKATPIEPEEEKVTNDGGVRRQYPIRLAWACTVHKVQGLTVDKAVVSMKKIFAAGQAYVALSRVTSLDGLIIEDFKENVIFAKDNIEQALQNMPPFILPCETTETFTYKMMLHNVEGLIPHILDIRQDNRYFEADMICVTETWLKSNNVENEVSLDGYYFHGKTRSAAYDTSEDVFAKLKEENHGGVGIYHKEKVKVALMDLQCMNIECMMCRIEHLNTTVAVVYRPPSYNIALFQEKLTTLVNEMNCLPGGKIILGDFNENLFNYSSIHHLMHHFGFTQIVEKPTTENNTLIDHVYVKDIDLDKIKIDIMPTYVSYHEGVVRKWLA</sequence>
<feature type="region of interest" description="Disordered" evidence="5">
    <location>
        <begin position="1817"/>
        <end position="1853"/>
    </location>
</feature>
<dbReference type="Ensembl" id="ENSCCRT00010110361.1">
    <property type="protein sequence ID" value="ENSCCRP00010099493.1"/>
    <property type="gene ID" value="ENSCCRG00010043623.1"/>
</dbReference>
<dbReference type="CDD" id="cd18809">
    <property type="entry name" value="SF1_C_RecD"/>
    <property type="match status" value="1"/>
</dbReference>
<dbReference type="GO" id="GO:0008234">
    <property type="term" value="F:cysteine-type peptidase activity"/>
    <property type="evidence" value="ECO:0007669"/>
    <property type="project" value="UniProtKB-KW"/>
</dbReference>
<feature type="compositionally biased region" description="Low complexity" evidence="5">
    <location>
        <begin position="118"/>
        <end position="136"/>
    </location>
</feature>
<dbReference type="Proteomes" id="UP000694427">
    <property type="component" value="Unplaced"/>
</dbReference>
<dbReference type="Pfam" id="PF14214">
    <property type="entry name" value="Helitron_like_N"/>
    <property type="match status" value="1"/>
</dbReference>
<keyword evidence="4" id="KW-0234">DNA repair</keyword>
<dbReference type="InterPro" id="IPR025476">
    <property type="entry name" value="Helitron_helicase-like"/>
</dbReference>
<dbReference type="InterPro" id="IPR027417">
    <property type="entry name" value="P-loop_NTPase"/>
</dbReference>
<feature type="region of interest" description="Disordered" evidence="5">
    <location>
        <begin position="115"/>
        <end position="136"/>
    </location>
</feature>
<feature type="domain" description="OTU" evidence="6">
    <location>
        <begin position="812"/>
        <end position="942"/>
    </location>
</feature>
<keyword evidence="2" id="KW-0833">Ubl conjugation pathway</keyword>
<feature type="region of interest" description="Disordered" evidence="5">
    <location>
        <begin position="1"/>
        <end position="28"/>
    </location>
</feature>
<protein>
    <recommendedName>
        <fullName evidence="4">ATP-dependent DNA helicase</fullName>
        <ecNumber evidence="4">5.6.2.3</ecNumber>
    </recommendedName>
</protein>
<dbReference type="PANTHER" id="PTHR47642">
    <property type="entry name" value="ATP-DEPENDENT DNA HELICASE"/>
    <property type="match status" value="1"/>
</dbReference>
<dbReference type="InterPro" id="IPR051055">
    <property type="entry name" value="PIF1_helicase"/>
</dbReference>
<dbReference type="GO" id="GO:0000723">
    <property type="term" value="P:telomere maintenance"/>
    <property type="evidence" value="ECO:0007669"/>
    <property type="project" value="InterPro"/>
</dbReference>
<reference evidence="7" key="2">
    <citation type="submission" date="2025-09" db="UniProtKB">
        <authorList>
            <consortium name="Ensembl"/>
        </authorList>
    </citation>
    <scope>IDENTIFICATION</scope>
</reference>
<evidence type="ECO:0000256" key="2">
    <source>
        <dbReference type="ARBA" id="ARBA00022786"/>
    </source>
</evidence>
<evidence type="ECO:0000256" key="3">
    <source>
        <dbReference type="ARBA" id="ARBA00022807"/>
    </source>
</evidence>
<organism evidence="7 8">
    <name type="scientific">Cyprinus carpio</name>
    <name type="common">Common carp</name>
    <dbReference type="NCBI Taxonomy" id="7962"/>
    <lineage>
        <taxon>Eukaryota</taxon>
        <taxon>Metazoa</taxon>
        <taxon>Chordata</taxon>
        <taxon>Craniata</taxon>
        <taxon>Vertebrata</taxon>
        <taxon>Euteleostomi</taxon>
        <taxon>Actinopterygii</taxon>
        <taxon>Neopterygii</taxon>
        <taxon>Teleostei</taxon>
        <taxon>Ostariophysi</taxon>
        <taxon>Cypriniformes</taxon>
        <taxon>Cyprinidae</taxon>
        <taxon>Cyprininae</taxon>
        <taxon>Cyprinus</taxon>
    </lineage>
</organism>
<evidence type="ECO:0000313" key="8">
    <source>
        <dbReference type="Proteomes" id="UP000694427"/>
    </source>
</evidence>
<keyword evidence="3" id="KW-0788">Thiol protease</keyword>
<dbReference type="GO" id="GO:0006281">
    <property type="term" value="P:DNA repair"/>
    <property type="evidence" value="ECO:0007669"/>
    <property type="project" value="UniProtKB-KW"/>
</dbReference>
<dbReference type="InterPro" id="IPR005135">
    <property type="entry name" value="Endo/exonuclease/phosphatase"/>
</dbReference>
<evidence type="ECO:0000256" key="5">
    <source>
        <dbReference type="SAM" id="MobiDB-lite"/>
    </source>
</evidence>
<comment type="cofactor">
    <cofactor evidence="4">
        <name>Mg(2+)</name>
        <dbReference type="ChEBI" id="CHEBI:18420"/>
    </cofactor>
</comment>
<keyword evidence="4" id="KW-0233">DNA recombination</keyword>
<dbReference type="CDD" id="cd22755">
    <property type="entry name" value="OTU_CeDUB-like"/>
    <property type="match status" value="2"/>
</dbReference>
<dbReference type="Pfam" id="PF04843">
    <property type="entry name" value="Herpes_teg_N"/>
    <property type="match status" value="1"/>
</dbReference>
<evidence type="ECO:0000256" key="4">
    <source>
        <dbReference type="RuleBase" id="RU363044"/>
    </source>
</evidence>
<dbReference type="Gene3D" id="3.40.50.300">
    <property type="entry name" value="P-loop containing nucleotide triphosphate hydrolases"/>
    <property type="match status" value="1"/>
</dbReference>
<dbReference type="GO" id="GO:0043139">
    <property type="term" value="F:5'-3' DNA helicase activity"/>
    <property type="evidence" value="ECO:0007669"/>
    <property type="project" value="UniProtKB-EC"/>
</dbReference>
<dbReference type="GO" id="GO:0006310">
    <property type="term" value="P:DNA recombination"/>
    <property type="evidence" value="ECO:0007669"/>
    <property type="project" value="UniProtKB-KW"/>
</dbReference>
<keyword evidence="4" id="KW-0347">Helicase</keyword>
<dbReference type="SUPFAM" id="SSF52540">
    <property type="entry name" value="P-loop containing nucleoside triphosphate hydrolases"/>
    <property type="match status" value="2"/>
</dbReference>
<dbReference type="SUPFAM" id="SSF54001">
    <property type="entry name" value="Cysteine proteinases"/>
    <property type="match status" value="3"/>
</dbReference>
<dbReference type="GO" id="GO:0006508">
    <property type="term" value="P:proteolysis"/>
    <property type="evidence" value="ECO:0007669"/>
    <property type="project" value="UniProtKB-KW"/>
</dbReference>
<proteinExistence type="inferred from homology"/>
<dbReference type="InterPro" id="IPR010285">
    <property type="entry name" value="DNA_helicase_pif1-like_DEAD"/>
</dbReference>
<dbReference type="InterPro" id="IPR006928">
    <property type="entry name" value="Herpes_teg_USP"/>
</dbReference>
<reference evidence="7" key="1">
    <citation type="submission" date="2025-08" db="UniProtKB">
        <authorList>
            <consortium name="Ensembl"/>
        </authorList>
    </citation>
    <scope>IDENTIFICATION</scope>
</reference>
<dbReference type="InterPro" id="IPR038765">
    <property type="entry name" value="Papain-like_cys_pep_sf"/>
</dbReference>
<accession>A0A8C1RAE7</accession>
<dbReference type="InterPro" id="IPR049163">
    <property type="entry name" value="Pif1-like_2B_dom"/>
</dbReference>
<keyword evidence="8" id="KW-1185">Reference proteome</keyword>
<dbReference type="EC" id="5.6.2.3" evidence="4"/>
<dbReference type="Pfam" id="PF03372">
    <property type="entry name" value="Exo_endo_phos"/>
    <property type="match status" value="1"/>
</dbReference>
<dbReference type="Pfam" id="PF05970">
    <property type="entry name" value="PIF1"/>
    <property type="match status" value="1"/>
</dbReference>
<keyword evidence="4" id="KW-0547">Nucleotide-binding</keyword>
<feature type="compositionally biased region" description="Basic and acidic residues" evidence="5">
    <location>
        <begin position="1831"/>
        <end position="1853"/>
    </location>
</feature>
<dbReference type="InterPro" id="IPR003323">
    <property type="entry name" value="OTU_dom"/>
</dbReference>
<dbReference type="Pfam" id="PF21530">
    <property type="entry name" value="Pif1_2B_dom"/>
    <property type="match status" value="1"/>
</dbReference>
<dbReference type="InterPro" id="IPR046700">
    <property type="entry name" value="DUF6570"/>
</dbReference>
<keyword evidence="1" id="KW-0645">Protease</keyword>
<dbReference type="Gene3D" id="3.90.70.120">
    <property type="match status" value="1"/>
</dbReference>
<evidence type="ECO:0000313" key="7">
    <source>
        <dbReference type="Ensembl" id="ENSCCRP00010099493.1"/>
    </source>
</evidence>
<dbReference type="PROSITE" id="PS50802">
    <property type="entry name" value="OTU"/>
    <property type="match status" value="1"/>
</dbReference>
<dbReference type="InterPro" id="IPR036691">
    <property type="entry name" value="Endo/exonu/phosph_ase_sf"/>
</dbReference>
<dbReference type="Pfam" id="PF20209">
    <property type="entry name" value="DUF6570"/>
    <property type="match status" value="1"/>
</dbReference>